<evidence type="ECO:0000313" key="12">
    <source>
        <dbReference type="Proteomes" id="UP000238220"/>
    </source>
</evidence>
<comment type="cofactor">
    <cofactor evidence="1">
        <name>Mn(2+)</name>
        <dbReference type="ChEBI" id="CHEBI:29035"/>
    </cofactor>
</comment>
<dbReference type="Pfam" id="PF03949">
    <property type="entry name" value="Malic_M"/>
    <property type="match status" value="1"/>
</dbReference>
<dbReference type="GO" id="GO:0046872">
    <property type="term" value="F:metal ion binding"/>
    <property type="evidence" value="ECO:0007669"/>
    <property type="project" value="UniProtKB-KW"/>
</dbReference>
<dbReference type="GO" id="GO:0004473">
    <property type="term" value="F:malate dehydrogenase (decarboxylating) (NADP+) activity"/>
    <property type="evidence" value="ECO:0007669"/>
    <property type="project" value="UniProtKB-EC"/>
</dbReference>
<dbReference type="PANTHER" id="PTHR43237:SF4">
    <property type="entry name" value="NADP-DEPENDENT MALIC ENZYME"/>
    <property type="match status" value="1"/>
</dbReference>
<comment type="cofactor">
    <cofactor evidence="2">
        <name>Mg(2+)</name>
        <dbReference type="ChEBI" id="CHEBI:18420"/>
    </cofactor>
</comment>
<dbReference type="InterPro" id="IPR037062">
    <property type="entry name" value="Malic_N_dom_sf"/>
</dbReference>
<keyword evidence="4" id="KW-0560">Oxidoreductase</keyword>
<keyword evidence="12" id="KW-1185">Reference proteome</keyword>
<dbReference type="InterPro" id="IPR012302">
    <property type="entry name" value="Malic_NAD-bd"/>
</dbReference>
<evidence type="ECO:0000256" key="7">
    <source>
        <dbReference type="ARBA" id="ARBA00050924"/>
    </source>
</evidence>
<dbReference type="SUPFAM" id="SSF53223">
    <property type="entry name" value="Aminoacid dehydrogenase-like, N-terminal domain"/>
    <property type="match status" value="1"/>
</dbReference>
<dbReference type="OrthoDB" id="9805787at2"/>
<evidence type="ECO:0000256" key="6">
    <source>
        <dbReference type="ARBA" id="ARBA00040273"/>
    </source>
</evidence>
<feature type="domain" description="Malic enzyme N-terminal" evidence="10">
    <location>
        <begin position="18"/>
        <end position="151"/>
    </location>
</feature>
<proteinExistence type="predicted"/>
<dbReference type="CDD" id="cd05311">
    <property type="entry name" value="NAD_bind_2_malic_enz"/>
    <property type="match status" value="1"/>
</dbReference>
<sequence>MNDQLKKSALDYHEFPSPGKLGIAITKPFETAAQLSLAYTPGVAEPVREIQADPENAYRYTAKGNLVAVISNGTAVLGLGDCGALAGKPVMEGKAVLFKKFADIDVFDIEVDAKEPKDFIDTVARIAPTFGGINLEDIAAPSCFEIEEKLIERCDIPVFHDDQHGTAIVLCAGLLNALELVGKKIEDARIVCLGAGAAGIASMRLAVDLGARRENMLLVDRKGVIHRDREDFSSLNKEKLEFASAAAAERRSLAGALAGADVFIGVSGPGLMKPEWLMLMAEKPVIFALSNPDPEIRPEDALAVRKDLIMATGRSDYPNQVNNVLCFPFLFRGALDVRARYINAAMKTAAVRAIAALAREPVPQEVLAAYGQKSLSFGPDYIIPKPLDPRLRDRVAPAVARAAVSSGAARLPYPAHYPA</sequence>
<dbReference type="Gene3D" id="3.40.50.10380">
    <property type="entry name" value="Malic enzyme, N-terminal domain"/>
    <property type="match status" value="1"/>
</dbReference>
<dbReference type="EMBL" id="PSNW01000002">
    <property type="protein sequence ID" value="PPE74967.1"/>
    <property type="molecule type" value="Genomic_DNA"/>
</dbReference>
<comment type="catalytic activity">
    <reaction evidence="7">
        <text>(S)-malate + NADP(+) = pyruvate + CO2 + NADPH</text>
        <dbReference type="Rhea" id="RHEA:18253"/>
        <dbReference type="ChEBI" id="CHEBI:15361"/>
        <dbReference type="ChEBI" id="CHEBI:15589"/>
        <dbReference type="ChEBI" id="CHEBI:16526"/>
        <dbReference type="ChEBI" id="CHEBI:57783"/>
        <dbReference type="ChEBI" id="CHEBI:58349"/>
        <dbReference type="EC" id="1.1.1.40"/>
    </reaction>
</comment>
<evidence type="ECO:0000313" key="11">
    <source>
        <dbReference type="EMBL" id="PPE74967.1"/>
    </source>
</evidence>
<comment type="caution">
    <text evidence="11">The sequence shown here is derived from an EMBL/GenBank/DDBJ whole genome shotgun (WGS) entry which is preliminary data.</text>
</comment>
<dbReference type="GO" id="GO:0051287">
    <property type="term" value="F:NAD binding"/>
    <property type="evidence" value="ECO:0007669"/>
    <property type="project" value="InterPro"/>
</dbReference>
<dbReference type="Gene3D" id="3.40.50.720">
    <property type="entry name" value="NAD(P)-binding Rossmann-like Domain"/>
    <property type="match status" value="1"/>
</dbReference>
<evidence type="ECO:0000256" key="1">
    <source>
        <dbReference type="ARBA" id="ARBA00001936"/>
    </source>
</evidence>
<dbReference type="EC" id="1.1.1.40" evidence="5"/>
<evidence type="ECO:0000256" key="4">
    <source>
        <dbReference type="ARBA" id="ARBA00023002"/>
    </source>
</evidence>
<comment type="catalytic activity">
    <reaction evidence="8">
        <text>oxaloacetate + H(+) = pyruvate + CO2</text>
        <dbReference type="Rhea" id="RHEA:15641"/>
        <dbReference type="ChEBI" id="CHEBI:15361"/>
        <dbReference type="ChEBI" id="CHEBI:15378"/>
        <dbReference type="ChEBI" id="CHEBI:16452"/>
        <dbReference type="ChEBI" id="CHEBI:16526"/>
        <dbReference type="EC" id="1.1.1.40"/>
    </reaction>
</comment>
<protein>
    <recommendedName>
        <fullName evidence="6">NADP-dependent malic enzyme</fullName>
        <ecNumber evidence="5">1.1.1.40</ecNumber>
    </recommendedName>
</protein>
<keyword evidence="3" id="KW-0479">Metal-binding</keyword>
<dbReference type="InterPro" id="IPR036291">
    <property type="entry name" value="NAD(P)-bd_dom_sf"/>
</dbReference>
<dbReference type="SUPFAM" id="SSF51735">
    <property type="entry name" value="NAD(P)-binding Rossmann-fold domains"/>
    <property type="match status" value="1"/>
</dbReference>
<dbReference type="InterPro" id="IPR012301">
    <property type="entry name" value="Malic_N_dom"/>
</dbReference>
<evidence type="ECO:0000259" key="10">
    <source>
        <dbReference type="SMART" id="SM01274"/>
    </source>
</evidence>
<dbReference type="RefSeq" id="WP_104229194.1">
    <property type="nucleotide sequence ID" value="NZ_PSNW01000002.1"/>
</dbReference>
<gene>
    <name evidence="11" type="ORF">C3942_04635</name>
</gene>
<evidence type="ECO:0000256" key="5">
    <source>
        <dbReference type="ARBA" id="ARBA00038964"/>
    </source>
</evidence>
<feature type="domain" description="Malic enzyme NAD-binding" evidence="9">
    <location>
        <begin position="163"/>
        <end position="404"/>
    </location>
</feature>
<organism evidence="11 12">
    <name type="scientific">Solimonas fluminis</name>
    <dbReference type="NCBI Taxonomy" id="2086571"/>
    <lineage>
        <taxon>Bacteria</taxon>
        <taxon>Pseudomonadati</taxon>
        <taxon>Pseudomonadota</taxon>
        <taxon>Gammaproteobacteria</taxon>
        <taxon>Nevskiales</taxon>
        <taxon>Nevskiaceae</taxon>
        <taxon>Solimonas</taxon>
    </lineage>
</organism>
<dbReference type="InterPro" id="IPR051674">
    <property type="entry name" value="Malate_Decarboxylase"/>
</dbReference>
<dbReference type="InterPro" id="IPR046346">
    <property type="entry name" value="Aminoacid_DH-like_N_sf"/>
</dbReference>
<dbReference type="Proteomes" id="UP000238220">
    <property type="component" value="Unassembled WGS sequence"/>
</dbReference>
<evidence type="ECO:0000256" key="3">
    <source>
        <dbReference type="ARBA" id="ARBA00022723"/>
    </source>
</evidence>
<dbReference type="SMART" id="SM01274">
    <property type="entry name" value="malic"/>
    <property type="match status" value="1"/>
</dbReference>
<dbReference type="InterPro" id="IPR045213">
    <property type="entry name" value="Malic_NAD-bd_bact_type"/>
</dbReference>
<accession>A0A2S5TJ39</accession>
<name>A0A2S5TJ39_9GAMM</name>
<reference evidence="11 12" key="1">
    <citation type="submission" date="2018-02" db="EMBL/GenBank/DDBJ databases">
        <title>Genome sequencing of Solimonas sp. HR-BB.</title>
        <authorList>
            <person name="Lee Y."/>
            <person name="Jeon C.O."/>
        </authorList>
    </citation>
    <scope>NUCLEOTIDE SEQUENCE [LARGE SCALE GENOMIC DNA]</scope>
    <source>
        <strain evidence="11 12">HR-BB</strain>
    </source>
</reference>
<evidence type="ECO:0000256" key="8">
    <source>
        <dbReference type="ARBA" id="ARBA00051384"/>
    </source>
</evidence>
<evidence type="ECO:0000256" key="2">
    <source>
        <dbReference type="ARBA" id="ARBA00001946"/>
    </source>
</evidence>
<dbReference type="FunFam" id="3.40.50.720:FF:000095">
    <property type="entry name" value="NADP-dependent malic enzyme"/>
    <property type="match status" value="1"/>
</dbReference>
<dbReference type="FunFam" id="3.40.50.10380:FF:000003">
    <property type="entry name" value="NADP-dependent malic enzyme"/>
    <property type="match status" value="1"/>
</dbReference>
<evidence type="ECO:0000259" key="9">
    <source>
        <dbReference type="SMART" id="SM00919"/>
    </source>
</evidence>
<dbReference type="SMART" id="SM00919">
    <property type="entry name" value="Malic_M"/>
    <property type="match status" value="1"/>
</dbReference>
<dbReference type="AlphaFoldDB" id="A0A2S5TJ39"/>
<dbReference type="PANTHER" id="PTHR43237">
    <property type="entry name" value="NADP-DEPENDENT MALIC ENZYME"/>
    <property type="match status" value="1"/>
</dbReference>
<dbReference type="Pfam" id="PF00390">
    <property type="entry name" value="malic"/>
    <property type="match status" value="1"/>
</dbReference>